<dbReference type="STRING" id="758803.SAMN05421803_101335"/>
<reference evidence="2 3" key="1">
    <citation type="submission" date="2016-11" db="EMBL/GenBank/DDBJ databases">
        <authorList>
            <person name="Jaros S."/>
            <person name="Januszkiewicz K."/>
            <person name="Wedrychowicz H."/>
        </authorList>
    </citation>
    <scope>NUCLEOTIDE SEQUENCE [LARGE SCALE GENOMIC DNA]</scope>
    <source>
        <strain evidence="2 3">CGMCC 4.5723</strain>
    </source>
</reference>
<protein>
    <submittedName>
        <fullName evidence="2">Methyltransferase domain-containing protein</fullName>
    </submittedName>
</protein>
<dbReference type="AlphaFoldDB" id="A0A1M6BFM7"/>
<keyword evidence="2" id="KW-0808">Transferase</keyword>
<dbReference type="Proteomes" id="UP000184452">
    <property type="component" value="Unassembled WGS sequence"/>
</dbReference>
<keyword evidence="3" id="KW-1185">Reference proteome</keyword>
<dbReference type="SUPFAM" id="SSF53335">
    <property type="entry name" value="S-adenosyl-L-methionine-dependent methyltransferases"/>
    <property type="match status" value="1"/>
</dbReference>
<evidence type="ECO:0000313" key="2">
    <source>
        <dbReference type="EMBL" id="SHI47554.1"/>
    </source>
</evidence>
<accession>A0A1M6BFM7</accession>
<dbReference type="GO" id="GO:0032259">
    <property type="term" value="P:methylation"/>
    <property type="evidence" value="ECO:0007669"/>
    <property type="project" value="UniProtKB-KW"/>
</dbReference>
<gene>
    <name evidence="2" type="ORF">SAMN05421803_101335</name>
</gene>
<dbReference type="InterPro" id="IPR013216">
    <property type="entry name" value="Methyltransf_11"/>
</dbReference>
<dbReference type="EMBL" id="FQZK01000001">
    <property type="protein sequence ID" value="SHI47554.1"/>
    <property type="molecule type" value="Genomic_DNA"/>
</dbReference>
<evidence type="ECO:0000313" key="3">
    <source>
        <dbReference type="Proteomes" id="UP000184452"/>
    </source>
</evidence>
<sequence length="237" mass="25942">MFGLSDADLRSRVLDCPGGAASFTAEAAGHGCRAVAADPEYARGPGRLADLVLAETGHKHAALVERAADFEWSWLGGPGDHRLLRSRAARRFAADAARRPGRYVAAALPHLPFRDGAFDLALSSHLLFSYGARLDEDFHRAALAELVRVSRQVRLYPLVSHTEDVPYPGLDRLRAWAARHGVASRLVPVDYRFQRGAHKMLVLDRGAGRLPAARGGAHAGDPVRWRHLEQARDERSP</sequence>
<dbReference type="Gene3D" id="3.40.50.150">
    <property type="entry name" value="Vaccinia Virus protein VP39"/>
    <property type="match status" value="1"/>
</dbReference>
<evidence type="ECO:0000259" key="1">
    <source>
        <dbReference type="Pfam" id="PF08241"/>
    </source>
</evidence>
<feature type="domain" description="Methyltransferase type 11" evidence="1">
    <location>
        <begin position="88"/>
        <end position="151"/>
    </location>
</feature>
<dbReference type="InterPro" id="IPR029063">
    <property type="entry name" value="SAM-dependent_MTases_sf"/>
</dbReference>
<dbReference type="GO" id="GO:0008757">
    <property type="term" value="F:S-adenosylmethionine-dependent methyltransferase activity"/>
    <property type="evidence" value="ECO:0007669"/>
    <property type="project" value="InterPro"/>
</dbReference>
<dbReference type="Pfam" id="PF08241">
    <property type="entry name" value="Methyltransf_11"/>
    <property type="match status" value="1"/>
</dbReference>
<organism evidence="2 3">
    <name type="scientific">Nocardiopsis flavescens</name>
    <dbReference type="NCBI Taxonomy" id="758803"/>
    <lineage>
        <taxon>Bacteria</taxon>
        <taxon>Bacillati</taxon>
        <taxon>Actinomycetota</taxon>
        <taxon>Actinomycetes</taxon>
        <taxon>Streptosporangiales</taxon>
        <taxon>Nocardiopsidaceae</taxon>
        <taxon>Nocardiopsis</taxon>
    </lineage>
</organism>
<keyword evidence="2" id="KW-0489">Methyltransferase</keyword>
<proteinExistence type="predicted"/>
<name>A0A1M6BFM7_9ACTN</name>